<reference evidence="4 5" key="1">
    <citation type="submission" date="2018-06" db="EMBL/GenBank/DDBJ databases">
        <title>Draft genome sequence of Modestobacter versicolor CP153-2.</title>
        <authorList>
            <person name="Gundlapally S.R."/>
        </authorList>
    </citation>
    <scope>NUCLEOTIDE SEQUENCE [LARGE SCALE GENOMIC DNA]</scope>
    <source>
        <strain evidence="4 5">CP153-2</strain>
    </source>
</reference>
<dbReference type="EMBL" id="JACIBU010000001">
    <property type="protein sequence ID" value="MBB3677407.1"/>
    <property type="molecule type" value="Genomic_DNA"/>
</dbReference>
<evidence type="ECO:0000313" key="3">
    <source>
        <dbReference type="EMBL" id="MBB3677407.1"/>
    </source>
</evidence>
<feature type="transmembrane region" description="Helical" evidence="2">
    <location>
        <begin position="63"/>
        <end position="87"/>
    </location>
</feature>
<protein>
    <submittedName>
        <fullName evidence="4">Uncharacterized protein</fullName>
    </submittedName>
</protein>
<dbReference type="AlphaFoldDB" id="A0A323VG44"/>
<name>A0A323VG44_9ACTN</name>
<gene>
    <name evidence="4" type="ORF">DMO24_06220</name>
    <name evidence="3" type="ORF">FHX36_003142</name>
</gene>
<feature type="transmembrane region" description="Helical" evidence="2">
    <location>
        <begin position="155"/>
        <end position="178"/>
    </location>
</feature>
<evidence type="ECO:0000313" key="4">
    <source>
        <dbReference type="EMBL" id="PZA22226.1"/>
    </source>
</evidence>
<reference evidence="3 6" key="2">
    <citation type="submission" date="2020-08" db="EMBL/GenBank/DDBJ databases">
        <title>Sequencing the genomes of 1000 actinobacteria strains.</title>
        <authorList>
            <person name="Klenk H.-P."/>
        </authorList>
    </citation>
    <scope>NUCLEOTIDE SEQUENCE [LARGE SCALE GENOMIC DNA]</scope>
    <source>
        <strain evidence="3 6">DSM 16678</strain>
    </source>
</reference>
<feature type="region of interest" description="Disordered" evidence="1">
    <location>
        <begin position="1"/>
        <end position="28"/>
    </location>
</feature>
<keyword evidence="2" id="KW-1133">Transmembrane helix</keyword>
<organism evidence="4 5">
    <name type="scientific">Modestobacter versicolor</name>
    <dbReference type="NCBI Taxonomy" id="429133"/>
    <lineage>
        <taxon>Bacteria</taxon>
        <taxon>Bacillati</taxon>
        <taxon>Actinomycetota</taxon>
        <taxon>Actinomycetes</taxon>
        <taxon>Geodermatophilales</taxon>
        <taxon>Geodermatophilaceae</taxon>
        <taxon>Modestobacter</taxon>
    </lineage>
</organism>
<evidence type="ECO:0000313" key="5">
    <source>
        <dbReference type="Proteomes" id="UP000247602"/>
    </source>
</evidence>
<dbReference type="EMBL" id="QKNV01000042">
    <property type="protein sequence ID" value="PZA22226.1"/>
    <property type="molecule type" value="Genomic_DNA"/>
</dbReference>
<sequence length="194" mass="20255">MTEGGQWQQGQPPEWQPAQPQYAQPQYGQPPYGQPGYGYAPAYAPGWPQQPPVWPHGPGRPGLATASAVLGIVTGSLTVLGGLVFLVAGLTDDGDPSTWLLSLGVPVGVALLVGGIGLLGRRRAALVLWSAVAAAVLLLASLVAGLAWYSDDEDAVQALLGFTVFAWVLPVVTASLAAQRVVREWAASDPAPRW</sequence>
<dbReference type="Proteomes" id="UP000247602">
    <property type="component" value="Unassembled WGS sequence"/>
</dbReference>
<proteinExistence type="predicted"/>
<accession>A0A323VG44</accession>
<keyword evidence="5" id="KW-1185">Reference proteome</keyword>
<evidence type="ECO:0000256" key="2">
    <source>
        <dbReference type="SAM" id="Phobius"/>
    </source>
</evidence>
<evidence type="ECO:0000313" key="6">
    <source>
        <dbReference type="Proteomes" id="UP000580718"/>
    </source>
</evidence>
<keyword evidence="2" id="KW-0812">Transmembrane</keyword>
<feature type="transmembrane region" description="Helical" evidence="2">
    <location>
        <begin position="126"/>
        <end position="149"/>
    </location>
</feature>
<comment type="caution">
    <text evidence="4">The sequence shown here is derived from an EMBL/GenBank/DDBJ whole genome shotgun (WGS) entry which is preliminary data.</text>
</comment>
<dbReference type="Proteomes" id="UP000580718">
    <property type="component" value="Unassembled WGS sequence"/>
</dbReference>
<dbReference type="RefSeq" id="WP_110551457.1">
    <property type="nucleotide sequence ID" value="NZ_JACIBU010000001.1"/>
</dbReference>
<evidence type="ECO:0000256" key="1">
    <source>
        <dbReference type="SAM" id="MobiDB-lite"/>
    </source>
</evidence>
<keyword evidence="2" id="KW-0472">Membrane</keyword>
<feature type="transmembrane region" description="Helical" evidence="2">
    <location>
        <begin position="99"/>
        <end position="119"/>
    </location>
</feature>